<evidence type="ECO:0000256" key="2">
    <source>
        <dbReference type="ARBA" id="ARBA00023043"/>
    </source>
</evidence>
<organism evidence="5 6">
    <name type="scientific">Talaromyces stipitatus (strain ATCC 10500 / CBS 375.48 / QM 6759 / NRRL 1006)</name>
    <name type="common">Penicillium stipitatum</name>
    <dbReference type="NCBI Taxonomy" id="441959"/>
    <lineage>
        <taxon>Eukaryota</taxon>
        <taxon>Fungi</taxon>
        <taxon>Dikarya</taxon>
        <taxon>Ascomycota</taxon>
        <taxon>Pezizomycotina</taxon>
        <taxon>Eurotiomycetes</taxon>
        <taxon>Eurotiomycetidae</taxon>
        <taxon>Eurotiales</taxon>
        <taxon>Trichocomaceae</taxon>
        <taxon>Talaromyces</taxon>
        <taxon>Talaromyces sect. Talaromyces</taxon>
    </lineage>
</organism>
<evidence type="ECO:0008006" key="7">
    <source>
        <dbReference type="Google" id="ProtNLM"/>
    </source>
</evidence>
<dbReference type="GeneID" id="8098593"/>
<dbReference type="eggNOG" id="ENOG502S130">
    <property type="taxonomic scope" value="Eukaryota"/>
</dbReference>
<protein>
    <recommendedName>
        <fullName evidence="7">Ankyrin repeat protein</fullName>
    </recommendedName>
</protein>
<dbReference type="Gene3D" id="1.25.40.20">
    <property type="entry name" value="Ankyrin repeat-containing domain"/>
    <property type="match status" value="1"/>
</dbReference>
<evidence type="ECO:0000313" key="5">
    <source>
        <dbReference type="EMBL" id="EED21966.1"/>
    </source>
</evidence>
<dbReference type="SUPFAM" id="SSF48403">
    <property type="entry name" value="Ankyrin repeat"/>
    <property type="match status" value="1"/>
</dbReference>
<dbReference type="PANTHER" id="PTHR24123:SF33">
    <property type="entry name" value="PROTEIN HOS4"/>
    <property type="match status" value="1"/>
</dbReference>
<dbReference type="PROSITE" id="PS50297">
    <property type="entry name" value="ANK_REP_REGION"/>
    <property type="match status" value="1"/>
</dbReference>
<keyword evidence="6" id="KW-1185">Reference proteome</keyword>
<keyword evidence="1" id="KW-0677">Repeat</keyword>
<dbReference type="AlphaFoldDB" id="B8M2Q5"/>
<feature type="repeat" description="ANK" evidence="3">
    <location>
        <begin position="142"/>
        <end position="171"/>
    </location>
</feature>
<dbReference type="PROSITE" id="PS50088">
    <property type="entry name" value="ANK_REPEAT"/>
    <property type="match status" value="2"/>
</dbReference>
<dbReference type="Pfam" id="PF00023">
    <property type="entry name" value="Ank"/>
    <property type="match status" value="1"/>
</dbReference>
<proteinExistence type="predicted"/>
<dbReference type="InParanoid" id="B8M2Q5"/>
<accession>B8M2Q5</accession>
<evidence type="ECO:0000313" key="6">
    <source>
        <dbReference type="Proteomes" id="UP000001745"/>
    </source>
</evidence>
<keyword evidence="2 3" id="KW-0040">ANK repeat</keyword>
<name>B8M2Q5_TALSN</name>
<feature type="repeat" description="ANK" evidence="3">
    <location>
        <begin position="262"/>
        <end position="289"/>
    </location>
</feature>
<gene>
    <name evidence="5" type="ORF">TSTA_092080</name>
</gene>
<feature type="region of interest" description="Disordered" evidence="4">
    <location>
        <begin position="1"/>
        <end position="32"/>
    </location>
</feature>
<feature type="compositionally biased region" description="Polar residues" evidence="4">
    <location>
        <begin position="1"/>
        <end position="17"/>
    </location>
</feature>
<sequence>MPHRSSGVNFIHTSLTNARKRDRSAEKKTSVLADSEDDDGWELIWGPTDQEFYFKNHSTGKRRTASPKVALQGRRYLPEVEHPSERQKDEALVAALQAGYSKQVVSQILRYSMNLNVQILEYDQTPDDIEIIPHGRDMVPVTPLEWAMEHERLDLVNLFLDNGADANFTVSSADGPAVFKAAKRKSRKLVEILVQKTSRVSCTRALALVVEQQDITTTTILLAHDNVRCDFEESDRPLPPHHYEWSCGLSDSAHIKSLEAKDMTPPLARAARLGNVALLKLLLEHGADP</sequence>
<evidence type="ECO:0000256" key="1">
    <source>
        <dbReference type="ARBA" id="ARBA00022737"/>
    </source>
</evidence>
<dbReference type="EMBL" id="EQ962653">
    <property type="protein sequence ID" value="EED21966.1"/>
    <property type="molecule type" value="Genomic_DNA"/>
</dbReference>
<evidence type="ECO:0000256" key="3">
    <source>
        <dbReference type="PROSITE-ProRule" id="PRU00023"/>
    </source>
</evidence>
<dbReference type="VEuPathDB" id="FungiDB:TSTA_092080"/>
<dbReference type="InterPro" id="IPR002110">
    <property type="entry name" value="Ankyrin_rpt"/>
</dbReference>
<dbReference type="STRING" id="441959.B8M2Q5"/>
<dbReference type="HOGENOM" id="CLU_963710_0_0_1"/>
<reference evidence="6" key="1">
    <citation type="journal article" date="2015" name="Genome Announc.">
        <title>Genome sequence of the AIDS-associated pathogen Penicillium marneffei (ATCC18224) and its near taxonomic relative Talaromyces stipitatus (ATCC10500).</title>
        <authorList>
            <person name="Nierman W.C."/>
            <person name="Fedorova-Abrams N.D."/>
            <person name="Andrianopoulos A."/>
        </authorList>
    </citation>
    <scope>NUCLEOTIDE SEQUENCE [LARGE SCALE GENOMIC DNA]</scope>
    <source>
        <strain evidence="6">ATCC 10500 / CBS 375.48 / QM 6759 / NRRL 1006</strain>
    </source>
</reference>
<dbReference type="PANTHER" id="PTHR24123">
    <property type="entry name" value="ANKYRIN REPEAT-CONTAINING"/>
    <property type="match status" value="1"/>
</dbReference>
<dbReference type="InterPro" id="IPR036770">
    <property type="entry name" value="Ankyrin_rpt-contain_sf"/>
</dbReference>
<dbReference type="RefSeq" id="XP_002478929.1">
    <property type="nucleotide sequence ID" value="XM_002478884.1"/>
</dbReference>
<dbReference type="PhylomeDB" id="B8M2Q5"/>
<dbReference type="Proteomes" id="UP000001745">
    <property type="component" value="Unassembled WGS sequence"/>
</dbReference>
<evidence type="ECO:0000256" key="4">
    <source>
        <dbReference type="SAM" id="MobiDB-lite"/>
    </source>
</evidence>
<dbReference type="OrthoDB" id="4318214at2759"/>
<dbReference type="InterPro" id="IPR051165">
    <property type="entry name" value="Multifunctional_ANK_Repeat"/>
</dbReference>